<evidence type="ECO:0000259" key="1">
    <source>
        <dbReference type="Pfam" id="PF05678"/>
    </source>
</evidence>
<dbReference type="InterPro" id="IPR008889">
    <property type="entry name" value="VQ"/>
</dbReference>
<reference evidence="2" key="2">
    <citation type="submission" date="2023-05" db="EMBL/GenBank/DDBJ databases">
        <authorList>
            <person name="Schelkunov M.I."/>
        </authorList>
    </citation>
    <scope>NUCLEOTIDE SEQUENCE</scope>
    <source>
        <strain evidence="2">Hsosn_3</strain>
        <tissue evidence="2">Leaf</tissue>
    </source>
</reference>
<dbReference type="PANTHER" id="PTHR33143">
    <property type="entry name" value="F16F4.1 PROTEIN-RELATED"/>
    <property type="match status" value="1"/>
</dbReference>
<comment type="caution">
    <text evidence="2">The sequence shown here is derived from an EMBL/GenBank/DDBJ whole genome shotgun (WGS) entry which is preliminary data.</text>
</comment>
<feature type="domain" description="VQ" evidence="1">
    <location>
        <begin position="28"/>
        <end position="51"/>
    </location>
</feature>
<keyword evidence="3" id="KW-1185">Reference proteome</keyword>
<name>A0AAD8HV98_9APIA</name>
<dbReference type="GO" id="GO:0005634">
    <property type="term" value="C:nucleus"/>
    <property type="evidence" value="ECO:0007669"/>
    <property type="project" value="TreeGrafter"/>
</dbReference>
<dbReference type="Pfam" id="PF05678">
    <property type="entry name" value="VQ"/>
    <property type="match status" value="1"/>
</dbReference>
<dbReference type="EMBL" id="JAUIZM010000007">
    <property type="protein sequence ID" value="KAK1373821.1"/>
    <property type="molecule type" value="Genomic_DNA"/>
</dbReference>
<dbReference type="PANTHER" id="PTHR33143:SF3">
    <property type="entry name" value="VQ MOTIF-CONTAINING PROTEIN 17-RELATED"/>
    <property type="match status" value="1"/>
</dbReference>
<evidence type="ECO:0000313" key="3">
    <source>
        <dbReference type="Proteomes" id="UP001237642"/>
    </source>
</evidence>
<organism evidence="2 3">
    <name type="scientific">Heracleum sosnowskyi</name>
    <dbReference type="NCBI Taxonomy" id="360622"/>
    <lineage>
        <taxon>Eukaryota</taxon>
        <taxon>Viridiplantae</taxon>
        <taxon>Streptophyta</taxon>
        <taxon>Embryophyta</taxon>
        <taxon>Tracheophyta</taxon>
        <taxon>Spermatophyta</taxon>
        <taxon>Magnoliopsida</taxon>
        <taxon>eudicotyledons</taxon>
        <taxon>Gunneridae</taxon>
        <taxon>Pentapetalae</taxon>
        <taxon>asterids</taxon>
        <taxon>campanulids</taxon>
        <taxon>Apiales</taxon>
        <taxon>Apiaceae</taxon>
        <taxon>Apioideae</taxon>
        <taxon>apioid superclade</taxon>
        <taxon>Tordylieae</taxon>
        <taxon>Tordyliinae</taxon>
        <taxon>Heracleum</taxon>
    </lineage>
</organism>
<evidence type="ECO:0000313" key="2">
    <source>
        <dbReference type="EMBL" id="KAK1373821.1"/>
    </source>
</evidence>
<dbReference type="InterPro" id="IPR039607">
    <property type="entry name" value="VQ_8/17/18/20/21/25"/>
</dbReference>
<sequence>MKTTSKLSMQKDSHLILKHKVRVIHLYEPKIIQTDVSNFREMVQKLTGKSAEITKRKTTSFVKPREGKVMKKDGALFDGFNEMDDDLFVEELAGFSIYPNSGIQDSKYMQISVASKH</sequence>
<gene>
    <name evidence="2" type="ORF">POM88_030014</name>
</gene>
<dbReference type="Proteomes" id="UP001237642">
    <property type="component" value="Unassembled WGS sequence"/>
</dbReference>
<accession>A0AAD8HV98</accession>
<dbReference type="AlphaFoldDB" id="A0AAD8HV98"/>
<protein>
    <submittedName>
        <fullName evidence="2">VQ domain-containing protein</fullName>
    </submittedName>
</protein>
<proteinExistence type="predicted"/>
<reference evidence="2" key="1">
    <citation type="submission" date="2023-02" db="EMBL/GenBank/DDBJ databases">
        <title>Genome of toxic invasive species Heracleum sosnowskyi carries increased number of genes despite the absence of recent whole-genome duplications.</title>
        <authorList>
            <person name="Schelkunov M."/>
            <person name="Shtratnikova V."/>
            <person name="Makarenko M."/>
            <person name="Klepikova A."/>
            <person name="Omelchenko D."/>
            <person name="Novikova G."/>
            <person name="Obukhova E."/>
            <person name="Bogdanov V."/>
            <person name="Penin A."/>
            <person name="Logacheva M."/>
        </authorList>
    </citation>
    <scope>NUCLEOTIDE SEQUENCE</scope>
    <source>
        <strain evidence="2">Hsosn_3</strain>
        <tissue evidence="2">Leaf</tissue>
    </source>
</reference>